<dbReference type="EMBL" id="ML122266">
    <property type="protein sequence ID" value="RPD60380.1"/>
    <property type="molecule type" value="Genomic_DNA"/>
</dbReference>
<organism evidence="2 3">
    <name type="scientific">Lentinus tigrinus ALCF2SS1-6</name>
    <dbReference type="NCBI Taxonomy" id="1328759"/>
    <lineage>
        <taxon>Eukaryota</taxon>
        <taxon>Fungi</taxon>
        <taxon>Dikarya</taxon>
        <taxon>Basidiomycota</taxon>
        <taxon>Agaricomycotina</taxon>
        <taxon>Agaricomycetes</taxon>
        <taxon>Polyporales</taxon>
        <taxon>Polyporaceae</taxon>
        <taxon>Lentinus</taxon>
    </lineage>
</organism>
<evidence type="ECO:0000313" key="2">
    <source>
        <dbReference type="EMBL" id="RPD60380.1"/>
    </source>
</evidence>
<protein>
    <submittedName>
        <fullName evidence="2">Uncharacterized protein</fullName>
    </submittedName>
</protein>
<gene>
    <name evidence="2" type="ORF">L227DRAFT_100504</name>
</gene>
<name>A0A5C2S9J4_9APHY</name>
<feature type="region of interest" description="Disordered" evidence="1">
    <location>
        <begin position="1"/>
        <end position="44"/>
    </location>
</feature>
<accession>A0A5C2S9J4</accession>
<keyword evidence="3" id="KW-1185">Reference proteome</keyword>
<reference evidence="2" key="1">
    <citation type="journal article" date="2018" name="Genome Biol. Evol.">
        <title>Genomics and development of Lentinus tigrinus, a white-rot wood-decaying mushroom with dimorphic fruiting bodies.</title>
        <authorList>
            <person name="Wu B."/>
            <person name="Xu Z."/>
            <person name="Knudson A."/>
            <person name="Carlson A."/>
            <person name="Chen N."/>
            <person name="Kovaka S."/>
            <person name="LaButti K."/>
            <person name="Lipzen A."/>
            <person name="Pennachio C."/>
            <person name="Riley R."/>
            <person name="Schakwitz W."/>
            <person name="Umezawa K."/>
            <person name="Ohm R.A."/>
            <person name="Grigoriev I.V."/>
            <person name="Nagy L.G."/>
            <person name="Gibbons J."/>
            <person name="Hibbett D."/>
        </authorList>
    </citation>
    <scope>NUCLEOTIDE SEQUENCE [LARGE SCALE GENOMIC DNA]</scope>
    <source>
        <strain evidence="2">ALCF2SS1-6</strain>
    </source>
</reference>
<evidence type="ECO:0000313" key="3">
    <source>
        <dbReference type="Proteomes" id="UP000313359"/>
    </source>
</evidence>
<proteinExistence type="predicted"/>
<evidence type="ECO:0000256" key="1">
    <source>
        <dbReference type="SAM" id="MobiDB-lite"/>
    </source>
</evidence>
<dbReference type="AlphaFoldDB" id="A0A5C2S9J4"/>
<dbReference type="Proteomes" id="UP000313359">
    <property type="component" value="Unassembled WGS sequence"/>
</dbReference>
<feature type="compositionally biased region" description="Polar residues" evidence="1">
    <location>
        <begin position="33"/>
        <end position="44"/>
    </location>
</feature>
<sequence length="152" mass="16557">MHDASKYVRPTVTSLASRPPANGNRRTRNNRTKGSTASLEGNSIASANQVQRWLRANCSAPPIVHRCKNSTGTSAAVQVHRPSCGPRTHRGSLPAGSRRQLLTGRNEIVTGSARPREVAIHRACHIRTGAFCRTAGSRKERVREIHRASPPI</sequence>